<evidence type="ECO:0000256" key="5">
    <source>
        <dbReference type="ARBA" id="ARBA00023136"/>
    </source>
</evidence>
<feature type="transmembrane region" description="Helical" evidence="7">
    <location>
        <begin position="364"/>
        <end position="384"/>
    </location>
</feature>
<evidence type="ECO:0000313" key="8">
    <source>
        <dbReference type="EMBL" id="CAE2256946.1"/>
    </source>
</evidence>
<feature type="region of interest" description="Disordered" evidence="6">
    <location>
        <begin position="415"/>
        <end position="454"/>
    </location>
</feature>
<proteinExistence type="predicted"/>
<evidence type="ECO:0000256" key="6">
    <source>
        <dbReference type="SAM" id="MobiDB-lite"/>
    </source>
</evidence>
<protein>
    <recommendedName>
        <fullName evidence="9">Sugar phosphate transporter domain-containing protein</fullName>
    </recommendedName>
</protein>
<evidence type="ECO:0008006" key="9">
    <source>
        <dbReference type="Google" id="ProtNLM"/>
    </source>
</evidence>
<keyword evidence="5 7" id="KW-0472">Membrane</keyword>
<feature type="transmembrane region" description="Helical" evidence="7">
    <location>
        <begin position="235"/>
        <end position="251"/>
    </location>
</feature>
<gene>
    <name evidence="8" type="ORF">OAUR00152_LOCUS24617</name>
</gene>
<reference evidence="8" key="1">
    <citation type="submission" date="2021-01" db="EMBL/GenBank/DDBJ databases">
        <authorList>
            <person name="Corre E."/>
            <person name="Pelletier E."/>
            <person name="Niang G."/>
            <person name="Scheremetjew M."/>
            <person name="Finn R."/>
            <person name="Kale V."/>
            <person name="Holt S."/>
            <person name="Cochrane G."/>
            <person name="Meng A."/>
            <person name="Brown T."/>
            <person name="Cohen L."/>
        </authorList>
    </citation>
    <scope>NUCLEOTIDE SEQUENCE</scope>
    <source>
        <strain evidence="8">Isolate 1302-5</strain>
    </source>
</reference>
<feature type="compositionally biased region" description="Low complexity" evidence="6">
    <location>
        <begin position="420"/>
        <end position="435"/>
    </location>
</feature>
<accession>A0A7S4J9W6</accession>
<dbReference type="GO" id="GO:0005789">
    <property type="term" value="C:endoplasmic reticulum membrane"/>
    <property type="evidence" value="ECO:0007669"/>
    <property type="project" value="TreeGrafter"/>
</dbReference>
<dbReference type="GO" id="GO:0000139">
    <property type="term" value="C:Golgi membrane"/>
    <property type="evidence" value="ECO:0007669"/>
    <property type="project" value="TreeGrafter"/>
</dbReference>
<feature type="region of interest" description="Disordered" evidence="6">
    <location>
        <begin position="1"/>
        <end position="61"/>
    </location>
</feature>
<evidence type="ECO:0000256" key="4">
    <source>
        <dbReference type="ARBA" id="ARBA00022989"/>
    </source>
</evidence>
<feature type="transmembrane region" description="Helical" evidence="7">
    <location>
        <begin position="390"/>
        <end position="407"/>
    </location>
</feature>
<evidence type="ECO:0000256" key="2">
    <source>
        <dbReference type="ARBA" id="ARBA00022448"/>
    </source>
</evidence>
<dbReference type="PANTHER" id="PTHR10778:SF13">
    <property type="entry name" value="ADENOSINE 3'-PHOSPHO 5'-PHOSPHOSULFATE TRANSPORTER 1"/>
    <property type="match status" value="1"/>
</dbReference>
<organism evidence="8">
    <name type="scientific">Odontella aurita</name>
    <dbReference type="NCBI Taxonomy" id="265563"/>
    <lineage>
        <taxon>Eukaryota</taxon>
        <taxon>Sar</taxon>
        <taxon>Stramenopiles</taxon>
        <taxon>Ochrophyta</taxon>
        <taxon>Bacillariophyta</taxon>
        <taxon>Mediophyceae</taxon>
        <taxon>Biddulphiophycidae</taxon>
        <taxon>Eupodiscales</taxon>
        <taxon>Odontellaceae</taxon>
        <taxon>Odontella</taxon>
    </lineage>
</organism>
<keyword evidence="4 7" id="KW-1133">Transmembrane helix</keyword>
<dbReference type="Pfam" id="PF08449">
    <property type="entry name" value="UAA"/>
    <property type="match status" value="1"/>
</dbReference>
<evidence type="ECO:0000256" key="3">
    <source>
        <dbReference type="ARBA" id="ARBA00022692"/>
    </source>
</evidence>
<feature type="transmembrane region" description="Helical" evidence="7">
    <location>
        <begin position="338"/>
        <end position="357"/>
    </location>
</feature>
<feature type="transmembrane region" description="Helical" evidence="7">
    <location>
        <begin position="104"/>
        <end position="121"/>
    </location>
</feature>
<sequence length="454" mass="49327">MPQIMTSRRRHHMSNDTGKSTVTEESTPIATEAEMTKDVTGDAENGAGGTAMSTDAADDKAQMQPLMVESSGKGGEGSKEIPMGAEASGDADDHAEFWKQAMKFAFCFCGLQASYLTWGYMQELIMTSTFTATTHAPDGRFPSAAFCVFSNRFLAIIVAMIAVRLKHGAICANNVAPLIAFTPCALSNTMSSWSQYASLRYVSFPVQTVFKSSKIIPVMIMGKVLKGTSYPTTQYVEAALITIGVAIFSVASKSSSTESSTEMIGLLFMCMYITFDCFTSQWQDKIYVKYGRPNVDPYQMMLGVNSSAIVITTVGLIITGDFPKVYEFLLANPSVLQYNIVTAITSASGQLFIYYTIKEFGPIVFTIIMTTRQMISICISSFIFSHPIGVTALAGAVVVFGVLFYQIRRKYLAKKNKEQSAGSAVVGSGESKVGKSPPPPKIEKKNSDPNLYTK</sequence>
<feature type="compositionally biased region" description="Polar residues" evidence="6">
    <location>
        <begin position="15"/>
        <end position="29"/>
    </location>
</feature>
<dbReference type="GO" id="GO:0046964">
    <property type="term" value="F:3'-phosphoadenosine 5'-phosphosulfate transmembrane transporter activity"/>
    <property type="evidence" value="ECO:0007669"/>
    <property type="project" value="TreeGrafter"/>
</dbReference>
<dbReference type="InterPro" id="IPR013657">
    <property type="entry name" value="SCL35B1-4/HUT1"/>
</dbReference>
<keyword evidence="3 7" id="KW-0812">Transmembrane</keyword>
<comment type="subcellular location">
    <subcellularLocation>
        <location evidence="1">Membrane</location>
        <topology evidence="1">Multi-pass membrane protein</topology>
    </subcellularLocation>
</comment>
<dbReference type="AlphaFoldDB" id="A0A7S4J9W6"/>
<feature type="transmembrane region" description="Helical" evidence="7">
    <location>
        <begin position="141"/>
        <end position="163"/>
    </location>
</feature>
<evidence type="ECO:0000256" key="1">
    <source>
        <dbReference type="ARBA" id="ARBA00004141"/>
    </source>
</evidence>
<name>A0A7S4J9W6_9STRA</name>
<dbReference type="PANTHER" id="PTHR10778">
    <property type="entry name" value="SOLUTE CARRIER FAMILY 35 MEMBER B"/>
    <property type="match status" value="1"/>
</dbReference>
<feature type="transmembrane region" description="Helical" evidence="7">
    <location>
        <begin position="263"/>
        <end position="279"/>
    </location>
</feature>
<keyword evidence="2" id="KW-0813">Transport</keyword>
<feature type="transmembrane region" description="Helical" evidence="7">
    <location>
        <begin position="300"/>
        <end position="318"/>
    </location>
</feature>
<dbReference type="EMBL" id="HBKQ01035820">
    <property type="protein sequence ID" value="CAE2256946.1"/>
    <property type="molecule type" value="Transcribed_RNA"/>
</dbReference>
<evidence type="ECO:0000256" key="7">
    <source>
        <dbReference type="SAM" id="Phobius"/>
    </source>
</evidence>